<dbReference type="PANTHER" id="PTHR31223">
    <property type="entry name" value="LOG FAMILY PROTEIN YJL055W"/>
    <property type="match status" value="1"/>
</dbReference>
<dbReference type="Gene3D" id="3.40.50.450">
    <property type="match status" value="1"/>
</dbReference>
<protein>
    <recommendedName>
        <fullName evidence="4">Cytokinin riboside 5'-monophosphate phosphoribohydrolase</fullName>
    </recommendedName>
</protein>
<sequence length="70" mass="7470">MEEGSSSKFKKICVFCGSHFSHREVFSVAATQLGDELVNRKISLVYGGGSIGLTGMIAQRVFDGGCRVLG</sequence>
<dbReference type="Gramene" id="mRNA:HanXRQr2_Chr11g0493951">
    <property type="protein sequence ID" value="mRNA:HanXRQr2_Chr11g0493951"/>
    <property type="gene ID" value="HanXRQr2_Chr11g0493951"/>
</dbReference>
<keyword evidence="3" id="KW-1185">Reference proteome</keyword>
<dbReference type="OMA" id="FSHREVF"/>
<reference evidence="1" key="3">
    <citation type="submission" date="2020-06" db="EMBL/GenBank/DDBJ databases">
        <title>Helianthus annuus Genome sequencing and assembly Release 2.</title>
        <authorList>
            <person name="Gouzy J."/>
            <person name="Langlade N."/>
            <person name="Munos S."/>
        </authorList>
    </citation>
    <scope>NUCLEOTIDE SEQUENCE</scope>
    <source>
        <tissue evidence="1">Leaves</tissue>
    </source>
</reference>
<accession>A0A251TDV9</accession>
<reference evidence="1 3" key="1">
    <citation type="journal article" date="2017" name="Nature">
        <title>The sunflower genome provides insights into oil metabolism, flowering and Asterid evolution.</title>
        <authorList>
            <person name="Badouin H."/>
            <person name="Gouzy J."/>
            <person name="Grassa C.J."/>
            <person name="Murat F."/>
            <person name="Staton S.E."/>
            <person name="Cottret L."/>
            <person name="Lelandais-Briere C."/>
            <person name="Owens G.L."/>
            <person name="Carrere S."/>
            <person name="Mayjonade B."/>
            <person name="Legrand L."/>
            <person name="Gill N."/>
            <person name="Kane N.C."/>
            <person name="Bowers J.E."/>
            <person name="Hubner S."/>
            <person name="Bellec A."/>
            <person name="Berard A."/>
            <person name="Berges H."/>
            <person name="Blanchet N."/>
            <person name="Boniface M.C."/>
            <person name="Brunel D."/>
            <person name="Catrice O."/>
            <person name="Chaidir N."/>
            <person name="Claudel C."/>
            <person name="Donnadieu C."/>
            <person name="Faraut T."/>
            <person name="Fievet G."/>
            <person name="Helmstetter N."/>
            <person name="King M."/>
            <person name="Knapp S.J."/>
            <person name="Lai Z."/>
            <person name="Le Paslier M.C."/>
            <person name="Lippi Y."/>
            <person name="Lorenzon L."/>
            <person name="Mandel J.R."/>
            <person name="Marage G."/>
            <person name="Marchand G."/>
            <person name="Marquand E."/>
            <person name="Bret-Mestries E."/>
            <person name="Morien E."/>
            <person name="Nambeesan S."/>
            <person name="Nguyen T."/>
            <person name="Pegot-Espagnet P."/>
            <person name="Pouilly N."/>
            <person name="Raftis F."/>
            <person name="Sallet E."/>
            <person name="Schiex T."/>
            <person name="Thomas J."/>
            <person name="Vandecasteele C."/>
            <person name="Vares D."/>
            <person name="Vear F."/>
            <person name="Vautrin S."/>
            <person name="Crespi M."/>
            <person name="Mangin B."/>
            <person name="Burke J.M."/>
            <person name="Salse J."/>
            <person name="Munos S."/>
            <person name="Vincourt P."/>
            <person name="Rieseberg L.H."/>
            <person name="Langlade N.B."/>
        </authorList>
    </citation>
    <scope>NUCLEOTIDE SEQUENCE [LARGE SCALE GENOMIC DNA]</scope>
    <source>
        <strain evidence="3">cv. SF193</strain>
        <tissue evidence="1">Leaves</tissue>
    </source>
</reference>
<dbReference type="STRING" id="4232.A0A251TDV9"/>
<evidence type="ECO:0000313" key="3">
    <source>
        <dbReference type="Proteomes" id="UP000215914"/>
    </source>
</evidence>
<dbReference type="EMBL" id="CM007900">
    <property type="protein sequence ID" value="OTG08131.1"/>
    <property type="molecule type" value="Genomic_DNA"/>
</dbReference>
<dbReference type="SUPFAM" id="SSF102405">
    <property type="entry name" value="MCP/YpsA-like"/>
    <property type="match status" value="1"/>
</dbReference>
<evidence type="ECO:0000313" key="2">
    <source>
        <dbReference type="EMBL" id="OTG08131.1"/>
    </source>
</evidence>
<organism evidence="2 3">
    <name type="scientific">Helianthus annuus</name>
    <name type="common">Common sunflower</name>
    <dbReference type="NCBI Taxonomy" id="4232"/>
    <lineage>
        <taxon>Eukaryota</taxon>
        <taxon>Viridiplantae</taxon>
        <taxon>Streptophyta</taxon>
        <taxon>Embryophyta</taxon>
        <taxon>Tracheophyta</taxon>
        <taxon>Spermatophyta</taxon>
        <taxon>Magnoliopsida</taxon>
        <taxon>eudicotyledons</taxon>
        <taxon>Gunneridae</taxon>
        <taxon>Pentapetalae</taxon>
        <taxon>asterids</taxon>
        <taxon>campanulids</taxon>
        <taxon>Asterales</taxon>
        <taxon>Asteraceae</taxon>
        <taxon>Asteroideae</taxon>
        <taxon>Heliantheae alliance</taxon>
        <taxon>Heliantheae</taxon>
        <taxon>Helianthus</taxon>
    </lineage>
</organism>
<evidence type="ECO:0008006" key="4">
    <source>
        <dbReference type="Google" id="ProtNLM"/>
    </source>
</evidence>
<reference evidence="2" key="2">
    <citation type="submission" date="2017-02" db="EMBL/GenBank/DDBJ databases">
        <title>Sunflower complete genome.</title>
        <authorList>
            <person name="Langlade N."/>
            <person name="Munos S."/>
        </authorList>
    </citation>
    <scope>NUCLEOTIDE SEQUENCE [LARGE SCALE GENOMIC DNA]</scope>
    <source>
        <tissue evidence="2">Leaves</tissue>
    </source>
</reference>
<dbReference type="Proteomes" id="UP000215914">
    <property type="component" value="Chromosome 11"/>
</dbReference>
<name>A0A251TDV9_HELAN</name>
<dbReference type="InParanoid" id="A0A251TDV9"/>
<evidence type="ECO:0000313" key="1">
    <source>
        <dbReference type="EMBL" id="KAF5782276.1"/>
    </source>
</evidence>
<proteinExistence type="predicted"/>
<dbReference type="PANTHER" id="PTHR31223:SF11">
    <property type="entry name" value="CYTOKININ RIBOSIDE 5'-MONOPHOSPHATE PHOSPHORIBOHYDROLASE LOG8-RELATED"/>
    <property type="match status" value="1"/>
</dbReference>
<dbReference type="EMBL" id="MNCJ02000326">
    <property type="protein sequence ID" value="KAF5782276.1"/>
    <property type="molecule type" value="Genomic_DNA"/>
</dbReference>
<gene>
    <name evidence="2" type="ORF">HannXRQ_Chr11g0338231</name>
    <name evidence="1" type="ORF">HanXRQr2_Chr11g0493951</name>
</gene>
<dbReference type="AlphaFoldDB" id="A0A251TDV9"/>